<evidence type="ECO:0008006" key="4">
    <source>
        <dbReference type="Google" id="ProtNLM"/>
    </source>
</evidence>
<dbReference type="Proteomes" id="UP001176940">
    <property type="component" value="Unassembled WGS sequence"/>
</dbReference>
<proteinExistence type="predicted"/>
<keyword evidence="3" id="KW-1185">Reference proteome</keyword>
<evidence type="ECO:0000256" key="1">
    <source>
        <dbReference type="SAM" id="MobiDB-lite"/>
    </source>
</evidence>
<evidence type="ECO:0000313" key="2">
    <source>
        <dbReference type="EMBL" id="CAJ0936714.1"/>
    </source>
</evidence>
<feature type="compositionally biased region" description="Polar residues" evidence="1">
    <location>
        <begin position="217"/>
        <end position="229"/>
    </location>
</feature>
<comment type="caution">
    <text evidence="2">The sequence shown here is derived from an EMBL/GenBank/DDBJ whole genome shotgun (WGS) entry which is preliminary data.</text>
</comment>
<reference evidence="2" key="1">
    <citation type="submission" date="2023-07" db="EMBL/GenBank/DDBJ databases">
        <authorList>
            <person name="Stuckert A."/>
        </authorList>
    </citation>
    <scope>NUCLEOTIDE SEQUENCE</scope>
</reference>
<evidence type="ECO:0000313" key="3">
    <source>
        <dbReference type="Proteomes" id="UP001176940"/>
    </source>
</evidence>
<name>A0ABN9LCE7_9NEOB</name>
<dbReference type="EMBL" id="CAUEEQ010012714">
    <property type="protein sequence ID" value="CAJ0936714.1"/>
    <property type="molecule type" value="Genomic_DNA"/>
</dbReference>
<dbReference type="PANTHER" id="PTHR23404">
    <property type="entry name" value="MOLYBDOPTERIN SYNTHASE RELATED"/>
    <property type="match status" value="1"/>
</dbReference>
<organism evidence="2 3">
    <name type="scientific">Ranitomeya imitator</name>
    <name type="common">mimic poison frog</name>
    <dbReference type="NCBI Taxonomy" id="111125"/>
    <lineage>
        <taxon>Eukaryota</taxon>
        <taxon>Metazoa</taxon>
        <taxon>Chordata</taxon>
        <taxon>Craniata</taxon>
        <taxon>Vertebrata</taxon>
        <taxon>Euteleostomi</taxon>
        <taxon>Amphibia</taxon>
        <taxon>Batrachia</taxon>
        <taxon>Anura</taxon>
        <taxon>Neobatrachia</taxon>
        <taxon>Hyloidea</taxon>
        <taxon>Dendrobatidae</taxon>
        <taxon>Dendrobatinae</taxon>
        <taxon>Ranitomeya</taxon>
    </lineage>
</organism>
<sequence>MSELTALSCRQPFLAFHQDKPTQIFLSPISAGKKIANGMSPIEKTLVRLQQPNDAVNMSINWEKIQWSPDVKPAFLSSILHQHISDLQPHLDQLQTLVNVKEKSADPPYTREAPGTADMEAKENINIGPKLAPNRKACPPDPAVVQIHADKTEIDRRILAFIERKQAEINENNVREFCNVIDCNQENSCARTDAVFTPFPGFKSHIKVSRVVNAYGPQTRTDGSTSSSRAHPLPRDCGNQAVDERLQSIEYHLRLNPGGPVPKDIYQRIKKLEDRILELEGISPEYFQTMEMSSKRRKAQTSQSYSLLELDQKINALRQSLYNKAKVESLDKM</sequence>
<feature type="region of interest" description="Disordered" evidence="1">
    <location>
        <begin position="217"/>
        <end position="237"/>
    </location>
</feature>
<accession>A0ABN9LCE7</accession>
<gene>
    <name evidence="2" type="ORF">RIMI_LOCUS6893659</name>
</gene>
<protein>
    <recommendedName>
        <fullName evidence="4">MAP3K12-binding inhibitory protein 1</fullName>
    </recommendedName>
</protein>